<name>A0A3R8U538_9BURK</name>
<sequence length="128" mass="14338">MKISNPMIKFYLDHIIQVYFVDHHEMPEDLGEFDSCIETARRSALSTGELPWLFLGLQHLINDPQVDLSSYSRGGFPLEATDVRDIIVHTLNVLNAPGGISPPVIPITLDNMTGDAWAAYRAEWDTPS</sequence>
<evidence type="ECO:0000313" key="2">
    <source>
        <dbReference type="Proteomes" id="UP000269265"/>
    </source>
</evidence>
<dbReference type="EMBL" id="RSED01000005">
    <property type="protein sequence ID" value="RRS04806.1"/>
    <property type="molecule type" value="Genomic_DNA"/>
</dbReference>
<evidence type="ECO:0000313" key="1">
    <source>
        <dbReference type="EMBL" id="RRS04806.1"/>
    </source>
</evidence>
<protein>
    <submittedName>
        <fullName evidence="1">Uncharacterized protein</fullName>
    </submittedName>
</protein>
<gene>
    <name evidence="1" type="ORF">EIP75_07405</name>
</gene>
<dbReference type="RefSeq" id="WP_125242624.1">
    <property type="nucleotide sequence ID" value="NZ_RSED01000005.1"/>
</dbReference>
<dbReference type="OrthoDB" id="7848321at2"/>
<accession>A0A3R8U538</accession>
<keyword evidence="2" id="KW-1185">Reference proteome</keyword>
<dbReference type="AlphaFoldDB" id="A0A3R8U538"/>
<dbReference type="Proteomes" id="UP000269265">
    <property type="component" value="Unassembled WGS sequence"/>
</dbReference>
<organism evidence="1 2">
    <name type="scientific">Aquabacterium soli</name>
    <dbReference type="NCBI Taxonomy" id="2493092"/>
    <lineage>
        <taxon>Bacteria</taxon>
        <taxon>Pseudomonadati</taxon>
        <taxon>Pseudomonadota</taxon>
        <taxon>Betaproteobacteria</taxon>
        <taxon>Burkholderiales</taxon>
        <taxon>Aquabacterium</taxon>
    </lineage>
</organism>
<reference evidence="1 2" key="1">
    <citation type="submission" date="2018-12" db="EMBL/GenBank/DDBJ databases">
        <title>The whole draft genome of Aquabacterium sp. SJQ9.</title>
        <authorList>
            <person name="Sun L."/>
            <person name="Gao X."/>
            <person name="Chen W."/>
            <person name="Huang K."/>
        </authorList>
    </citation>
    <scope>NUCLEOTIDE SEQUENCE [LARGE SCALE GENOMIC DNA]</scope>
    <source>
        <strain evidence="1 2">SJQ9</strain>
    </source>
</reference>
<proteinExistence type="predicted"/>
<comment type="caution">
    <text evidence="1">The sequence shown here is derived from an EMBL/GenBank/DDBJ whole genome shotgun (WGS) entry which is preliminary data.</text>
</comment>